<evidence type="ECO:0000313" key="2">
    <source>
        <dbReference type="EMBL" id="CAE4650534.1"/>
    </source>
</evidence>
<name>A0A7S4SN70_9STRA</name>
<proteinExistence type="predicted"/>
<feature type="compositionally biased region" description="Basic and acidic residues" evidence="1">
    <location>
        <begin position="201"/>
        <end position="210"/>
    </location>
</feature>
<sequence>MPSPTVHNALIELCNKSTVDRSALLDMSLEIMKKIEEFSVTFPTAGPNEETWAQVLKTCSYTRGDEAMLEKALTTANDIFAKLEDNQTQLKMTDKCYFHMMKCVVNLTPDEDESHKRLVQLFSDAGEKGFVSANVLRVFKNNVSDEEFEKTVGEGRLADKWVANVTSGKALYTDGTMGGAGKHAFRKGKSTSGWAKKQRRRVEEIVQRKEAKSKRKMQRRKKQ</sequence>
<evidence type="ECO:0000256" key="1">
    <source>
        <dbReference type="SAM" id="MobiDB-lite"/>
    </source>
</evidence>
<reference evidence="2" key="1">
    <citation type="submission" date="2021-01" db="EMBL/GenBank/DDBJ databases">
        <authorList>
            <person name="Corre E."/>
            <person name="Pelletier E."/>
            <person name="Niang G."/>
            <person name="Scheremetjew M."/>
            <person name="Finn R."/>
            <person name="Kale V."/>
            <person name="Holt S."/>
            <person name="Cochrane G."/>
            <person name="Meng A."/>
            <person name="Brown T."/>
            <person name="Cohen L."/>
        </authorList>
    </citation>
    <scope>NUCLEOTIDE SEQUENCE</scope>
    <source>
        <strain evidence="2">GSO104</strain>
    </source>
</reference>
<organism evidence="2">
    <name type="scientific">Ditylum brightwellii</name>
    <dbReference type="NCBI Taxonomy" id="49249"/>
    <lineage>
        <taxon>Eukaryota</taxon>
        <taxon>Sar</taxon>
        <taxon>Stramenopiles</taxon>
        <taxon>Ochrophyta</taxon>
        <taxon>Bacillariophyta</taxon>
        <taxon>Mediophyceae</taxon>
        <taxon>Lithodesmiophycidae</taxon>
        <taxon>Lithodesmiales</taxon>
        <taxon>Lithodesmiaceae</taxon>
        <taxon>Ditylum</taxon>
    </lineage>
</organism>
<protein>
    <submittedName>
        <fullName evidence="2">Uncharacterized protein</fullName>
    </submittedName>
</protein>
<feature type="compositionally biased region" description="Basic residues" evidence="1">
    <location>
        <begin position="211"/>
        <end position="223"/>
    </location>
</feature>
<dbReference type="EMBL" id="HBNS01049397">
    <property type="protein sequence ID" value="CAE4650534.1"/>
    <property type="molecule type" value="Transcribed_RNA"/>
</dbReference>
<dbReference type="AlphaFoldDB" id="A0A7S4SN70"/>
<gene>
    <name evidence="2" type="ORF">DBRI00130_LOCUS37637</name>
</gene>
<feature type="region of interest" description="Disordered" evidence="1">
    <location>
        <begin position="182"/>
        <end position="223"/>
    </location>
</feature>
<accession>A0A7S4SN70</accession>